<dbReference type="Proteomes" id="UP000822476">
    <property type="component" value="Unassembled WGS sequence"/>
</dbReference>
<keyword evidence="1" id="KW-0853">WD repeat</keyword>
<proteinExistence type="predicted"/>
<dbReference type="AlphaFoldDB" id="A0A8S9YXA1"/>
<evidence type="ECO:0000256" key="1">
    <source>
        <dbReference type="PROSITE-ProRule" id="PRU00221"/>
    </source>
</evidence>
<evidence type="ECO:0000313" key="3">
    <source>
        <dbReference type="Proteomes" id="UP000822476"/>
    </source>
</evidence>
<dbReference type="Gene3D" id="2.130.10.10">
    <property type="entry name" value="YVTN repeat-like/Quinoprotein amine dehydrogenase"/>
    <property type="match status" value="1"/>
</dbReference>
<dbReference type="PANTHER" id="PTHR44099">
    <property type="entry name" value="RABCONNECTIN-3B, ISOFORM A"/>
    <property type="match status" value="1"/>
</dbReference>
<name>A0A8S9YXA1_9TREM</name>
<reference evidence="2" key="1">
    <citation type="submission" date="2019-07" db="EMBL/GenBank/DDBJ databases">
        <title>Annotation for the trematode Paragonimus miyazaki's.</title>
        <authorList>
            <person name="Choi Y.-J."/>
        </authorList>
    </citation>
    <scope>NUCLEOTIDE SEQUENCE</scope>
    <source>
        <strain evidence="2">Japan</strain>
    </source>
</reference>
<dbReference type="PANTHER" id="PTHR44099:SF4">
    <property type="entry name" value="RABCONNECTIN-3B, ISOFORM A"/>
    <property type="match status" value="1"/>
</dbReference>
<dbReference type="InterPro" id="IPR049916">
    <property type="entry name" value="WDR72-like"/>
</dbReference>
<dbReference type="InterPro" id="IPR015943">
    <property type="entry name" value="WD40/YVTN_repeat-like_dom_sf"/>
</dbReference>
<comment type="caution">
    <text evidence="2">The sequence shown here is derived from an EMBL/GenBank/DDBJ whole genome shotgun (WGS) entry which is preliminary data.</text>
</comment>
<dbReference type="InterPro" id="IPR001680">
    <property type="entry name" value="WD40_rpt"/>
</dbReference>
<dbReference type="InterPro" id="IPR011044">
    <property type="entry name" value="Quino_amine_DH_bsu"/>
</dbReference>
<dbReference type="OrthoDB" id="338622at2759"/>
<dbReference type="EMBL" id="JTDE01003143">
    <property type="protein sequence ID" value="KAF7256408.1"/>
    <property type="molecule type" value="Genomic_DNA"/>
</dbReference>
<dbReference type="SUPFAM" id="SSF50969">
    <property type="entry name" value="YVTN repeat-like/Quinoprotein amine dehydrogenase"/>
    <property type="match status" value="1"/>
</dbReference>
<organism evidence="2 3">
    <name type="scientific">Paragonimus skrjabini miyazakii</name>
    <dbReference type="NCBI Taxonomy" id="59628"/>
    <lineage>
        <taxon>Eukaryota</taxon>
        <taxon>Metazoa</taxon>
        <taxon>Spiralia</taxon>
        <taxon>Lophotrochozoa</taxon>
        <taxon>Platyhelminthes</taxon>
        <taxon>Trematoda</taxon>
        <taxon>Digenea</taxon>
        <taxon>Plagiorchiida</taxon>
        <taxon>Troglotremata</taxon>
        <taxon>Troglotrematidae</taxon>
        <taxon>Paragonimus</taxon>
    </lineage>
</organism>
<gene>
    <name evidence="2" type="ORF">EG68_10965</name>
</gene>
<keyword evidence="3" id="KW-1185">Reference proteome</keyword>
<dbReference type="PROSITE" id="PS50082">
    <property type="entry name" value="WD_REPEATS_2"/>
    <property type="match status" value="1"/>
</dbReference>
<dbReference type="GO" id="GO:0005737">
    <property type="term" value="C:cytoplasm"/>
    <property type="evidence" value="ECO:0007669"/>
    <property type="project" value="TreeGrafter"/>
</dbReference>
<sequence>MIRTRGSVVLPIVTWAPDPPVHEITCMLGSPDGHELVTAGLDGNMVLWSIEAGKTFTPRWMVTGHRAAVRNLCWTGTCNNDGDKFFFSHSESSELALWNWHNGKCLEFKIDTRYHHVNIKSHQPTFLDYHLLFCCGHYPHIVVIHAMSLSVLFNLASQSQPDWISSFVVFTHPNKRRESVTLFFYVSLCAALRGASCVCTFL</sequence>
<feature type="repeat" description="WD" evidence="1">
    <location>
        <begin position="30"/>
        <end position="58"/>
    </location>
</feature>
<protein>
    <submittedName>
        <fullName evidence="2">Uncharacterized protein</fullName>
    </submittedName>
</protein>
<dbReference type="SMART" id="SM00320">
    <property type="entry name" value="WD40"/>
    <property type="match status" value="2"/>
</dbReference>
<evidence type="ECO:0000313" key="2">
    <source>
        <dbReference type="EMBL" id="KAF7256408.1"/>
    </source>
</evidence>
<accession>A0A8S9YXA1</accession>